<protein>
    <submittedName>
        <fullName evidence="2">Uncharacterized protein</fullName>
    </submittedName>
</protein>
<name>A0A382IV64_9ZZZZ</name>
<dbReference type="Pfam" id="PF09903">
    <property type="entry name" value="DUF2130"/>
    <property type="match status" value="1"/>
</dbReference>
<feature type="region of interest" description="Disordered" evidence="1">
    <location>
        <begin position="68"/>
        <end position="91"/>
    </location>
</feature>
<feature type="non-terminal residue" evidence="2">
    <location>
        <position position="1"/>
    </location>
</feature>
<sequence>KKIVQASKAKFELDMKKEVEASKKAIEKEAQNKFKAEIQIAKIEAEKVKKQQVEEKAKHDLALKQVEKKAAKEAQAESEKLKKEIERKDKAREIQDKRHEKRIDEMKKQMNQRSVEIQGEVQEELIQDFLRNSFPEDTVEEVKKGARGADCLFSINYKDKKNLAQIYFESKDHKYFKEEWVDKLLKDMKAKNIGHSILVTTALPKDFNKAKNGYVGRHGNRIIIIPDDDTILHAVVSLIRGHLINMYKTKKNLNVSKELTKLWDHITGPTFQIPMRTLYLSINKSSELFEKEKTFWNKHLSNKERNLSDMKEQFIDVVNSFTLKVSDNLLPETFLQIETKPKKEKNGKITLVSN</sequence>
<accession>A0A382IV64</accession>
<organism evidence="2">
    <name type="scientific">marine metagenome</name>
    <dbReference type="NCBI Taxonomy" id="408172"/>
    <lineage>
        <taxon>unclassified sequences</taxon>
        <taxon>metagenomes</taxon>
        <taxon>ecological metagenomes</taxon>
    </lineage>
</organism>
<dbReference type="EMBL" id="UINC01069801">
    <property type="protein sequence ID" value="SVC03458.1"/>
    <property type="molecule type" value="Genomic_DNA"/>
</dbReference>
<proteinExistence type="predicted"/>
<reference evidence="2" key="1">
    <citation type="submission" date="2018-05" db="EMBL/GenBank/DDBJ databases">
        <authorList>
            <person name="Lanie J.A."/>
            <person name="Ng W.-L."/>
            <person name="Kazmierczak K.M."/>
            <person name="Andrzejewski T.M."/>
            <person name="Davidsen T.M."/>
            <person name="Wayne K.J."/>
            <person name="Tettelin H."/>
            <person name="Glass J.I."/>
            <person name="Rusch D."/>
            <person name="Podicherti R."/>
            <person name="Tsui H.-C.T."/>
            <person name="Winkler M.E."/>
        </authorList>
    </citation>
    <scope>NUCLEOTIDE SEQUENCE</scope>
</reference>
<evidence type="ECO:0000256" key="1">
    <source>
        <dbReference type="SAM" id="MobiDB-lite"/>
    </source>
</evidence>
<feature type="non-terminal residue" evidence="2">
    <location>
        <position position="354"/>
    </location>
</feature>
<dbReference type="InterPro" id="IPR019219">
    <property type="entry name" value="DUF2130"/>
</dbReference>
<dbReference type="AlphaFoldDB" id="A0A382IV64"/>
<evidence type="ECO:0000313" key="2">
    <source>
        <dbReference type="EMBL" id="SVC03458.1"/>
    </source>
</evidence>
<gene>
    <name evidence="2" type="ORF">METZ01_LOCUS256312</name>
</gene>